<dbReference type="Proteomes" id="UP000663929">
    <property type="component" value="Chromosome"/>
</dbReference>
<dbReference type="AlphaFoldDB" id="A0A8A4TPJ2"/>
<evidence type="ECO:0000313" key="2">
    <source>
        <dbReference type="EMBL" id="QTD51124.1"/>
    </source>
</evidence>
<dbReference type="RefSeq" id="WP_237381257.1">
    <property type="nucleotide sequence ID" value="NZ_CP071793.1"/>
</dbReference>
<feature type="compositionally biased region" description="Basic and acidic residues" evidence="1">
    <location>
        <begin position="145"/>
        <end position="160"/>
    </location>
</feature>
<name>A0A8A4TPJ2_SULCO</name>
<dbReference type="InterPro" id="IPR053716">
    <property type="entry name" value="Flag_assembly_chemotaxis_eff"/>
</dbReference>
<protein>
    <submittedName>
        <fullName evidence="2">YscO family type III secretion system apparatus protein</fullName>
    </submittedName>
</protein>
<keyword evidence="3" id="KW-1185">Reference proteome</keyword>
<feature type="region of interest" description="Disordered" evidence="1">
    <location>
        <begin position="104"/>
        <end position="178"/>
    </location>
</feature>
<feature type="compositionally biased region" description="Basic and acidic residues" evidence="1">
    <location>
        <begin position="104"/>
        <end position="135"/>
    </location>
</feature>
<evidence type="ECO:0000313" key="3">
    <source>
        <dbReference type="Proteomes" id="UP000663929"/>
    </source>
</evidence>
<reference evidence="2" key="1">
    <citation type="submission" date="2021-03" db="EMBL/GenBank/DDBJ databases">
        <title>Acanthopleuribacteraceae sp. M133.</title>
        <authorList>
            <person name="Wang G."/>
        </authorList>
    </citation>
    <scope>NUCLEOTIDE SEQUENCE</scope>
    <source>
        <strain evidence="2">M133</strain>
    </source>
</reference>
<organism evidence="2 3">
    <name type="scientific">Sulfidibacter corallicola</name>
    <dbReference type="NCBI Taxonomy" id="2818388"/>
    <lineage>
        <taxon>Bacteria</taxon>
        <taxon>Pseudomonadati</taxon>
        <taxon>Acidobacteriota</taxon>
        <taxon>Holophagae</taxon>
        <taxon>Acanthopleuribacterales</taxon>
        <taxon>Acanthopleuribacteraceae</taxon>
        <taxon>Sulfidibacter</taxon>
    </lineage>
</organism>
<dbReference type="EMBL" id="CP071793">
    <property type="protein sequence ID" value="QTD51124.1"/>
    <property type="molecule type" value="Genomic_DNA"/>
</dbReference>
<gene>
    <name evidence="2" type="ORF">J3U87_01535</name>
</gene>
<feature type="compositionally biased region" description="Basic and acidic residues" evidence="1">
    <location>
        <begin position="168"/>
        <end position="178"/>
    </location>
</feature>
<accession>A0A8A4TPJ2</accession>
<dbReference type="InterPro" id="IPR009929">
    <property type="entry name" value="T3SS_YscO"/>
</dbReference>
<proteinExistence type="predicted"/>
<dbReference type="Pfam" id="PF07321">
    <property type="entry name" value="YscO"/>
    <property type="match status" value="1"/>
</dbReference>
<sequence>MSNIKYVLQDLLKVREFRQDAAAKEVTVAQYKLEEAEKLIHQKIKEKDEYLTWRKQREDQLYADIKGKNVSLRDLDDLKARIYMLRQRDLAFEKAIEDAKRAKQEAETKLEEAREAHKAAAKDRQKIEEHKKIWMEEAQLEEAEKEEKEMEDFQVKKKGFEDEDEDDDRPRNSDDREE</sequence>
<dbReference type="Gene3D" id="1.10.287.1700">
    <property type="match status" value="1"/>
</dbReference>
<dbReference type="KEGG" id="scor:J3U87_01535"/>
<evidence type="ECO:0000256" key="1">
    <source>
        <dbReference type="SAM" id="MobiDB-lite"/>
    </source>
</evidence>